<evidence type="ECO:0000313" key="3">
    <source>
        <dbReference type="Proteomes" id="UP000287651"/>
    </source>
</evidence>
<sequence>MVRDKDGRDCDVSATCYAHPTDLSQAPYLRSRPKSTTLRTRGEPSRADSSTIAQSPQTFLALKGRLDEVQKEFIKSKEELGESSKGNSPFVLKMTSEAAKPPRKPYASDANSAMSFLLSVT</sequence>
<evidence type="ECO:0000256" key="1">
    <source>
        <dbReference type="SAM" id="MobiDB-lite"/>
    </source>
</evidence>
<name>A0A427ATM4_ENSVE</name>
<dbReference type="Proteomes" id="UP000287651">
    <property type="component" value="Unassembled WGS sequence"/>
</dbReference>
<dbReference type="EMBL" id="AMZH03001366">
    <property type="protein sequence ID" value="RRT79545.1"/>
    <property type="molecule type" value="Genomic_DNA"/>
</dbReference>
<feature type="compositionally biased region" description="Polar residues" evidence="1">
    <location>
        <begin position="47"/>
        <end position="56"/>
    </location>
</feature>
<organism evidence="2 3">
    <name type="scientific">Ensete ventricosum</name>
    <name type="common">Abyssinian banana</name>
    <name type="synonym">Musa ensete</name>
    <dbReference type="NCBI Taxonomy" id="4639"/>
    <lineage>
        <taxon>Eukaryota</taxon>
        <taxon>Viridiplantae</taxon>
        <taxon>Streptophyta</taxon>
        <taxon>Embryophyta</taxon>
        <taxon>Tracheophyta</taxon>
        <taxon>Spermatophyta</taxon>
        <taxon>Magnoliopsida</taxon>
        <taxon>Liliopsida</taxon>
        <taxon>Zingiberales</taxon>
        <taxon>Musaceae</taxon>
        <taxon>Ensete</taxon>
    </lineage>
</organism>
<proteinExistence type="predicted"/>
<feature type="region of interest" description="Disordered" evidence="1">
    <location>
        <begin position="22"/>
        <end position="56"/>
    </location>
</feature>
<evidence type="ECO:0000313" key="2">
    <source>
        <dbReference type="EMBL" id="RRT79545.1"/>
    </source>
</evidence>
<protein>
    <submittedName>
        <fullName evidence="2">Uncharacterized protein</fullName>
    </submittedName>
</protein>
<dbReference type="AlphaFoldDB" id="A0A427ATM4"/>
<gene>
    <name evidence="2" type="ORF">B296_00011573</name>
</gene>
<comment type="caution">
    <text evidence="2">The sequence shown here is derived from an EMBL/GenBank/DDBJ whole genome shotgun (WGS) entry which is preliminary data.</text>
</comment>
<reference evidence="2 3" key="1">
    <citation type="journal article" date="2014" name="Agronomy (Basel)">
        <title>A Draft Genome Sequence for Ensete ventricosum, the Drought-Tolerant Tree Against Hunger.</title>
        <authorList>
            <person name="Harrison J."/>
            <person name="Moore K.A."/>
            <person name="Paszkiewicz K."/>
            <person name="Jones T."/>
            <person name="Grant M."/>
            <person name="Ambacheew D."/>
            <person name="Muzemil S."/>
            <person name="Studholme D.J."/>
        </authorList>
    </citation>
    <scope>NUCLEOTIDE SEQUENCE [LARGE SCALE GENOMIC DNA]</scope>
</reference>
<accession>A0A427ATM4</accession>